<dbReference type="GO" id="GO:0004803">
    <property type="term" value="F:transposase activity"/>
    <property type="evidence" value="ECO:0007669"/>
    <property type="project" value="InterPro"/>
</dbReference>
<dbReference type="InterPro" id="IPR002559">
    <property type="entry name" value="Transposase_11"/>
</dbReference>
<dbReference type="PANTHER" id="PTHR33258">
    <property type="entry name" value="TRANSPOSASE INSL FOR INSERTION SEQUENCE ELEMENT IS186A-RELATED"/>
    <property type="match status" value="1"/>
</dbReference>
<dbReference type="InterPro" id="IPR047952">
    <property type="entry name" value="Transpos_IS4"/>
</dbReference>
<dbReference type="PANTHER" id="PTHR33258:SF1">
    <property type="entry name" value="TRANSPOSASE INSL FOR INSERTION SEQUENCE ELEMENT IS186A-RELATED"/>
    <property type="match status" value="1"/>
</dbReference>
<protein>
    <submittedName>
        <fullName evidence="7">Transposase DDE domain protein</fullName>
    </submittedName>
</protein>
<evidence type="ECO:0000256" key="1">
    <source>
        <dbReference type="ARBA" id="ARBA00010075"/>
    </source>
</evidence>
<dbReference type="RefSeq" id="WP_124069606.1">
    <property type="nucleotide sequence ID" value="NZ_CBCRXF010000011.1"/>
</dbReference>
<evidence type="ECO:0000256" key="3">
    <source>
        <dbReference type="ARBA" id="ARBA00023125"/>
    </source>
</evidence>
<organism evidence="7 8">
    <name type="scientific">Filibacter tadaridae</name>
    <dbReference type="NCBI Taxonomy" id="2483811"/>
    <lineage>
        <taxon>Bacteria</taxon>
        <taxon>Bacillati</taxon>
        <taxon>Bacillota</taxon>
        <taxon>Bacilli</taxon>
        <taxon>Bacillales</taxon>
        <taxon>Caryophanaceae</taxon>
        <taxon>Filibacter</taxon>
    </lineage>
</organism>
<dbReference type="GO" id="GO:0003677">
    <property type="term" value="F:DNA binding"/>
    <property type="evidence" value="ECO:0007669"/>
    <property type="project" value="UniProtKB-KW"/>
</dbReference>
<gene>
    <name evidence="7" type="ORF">FILTAD_01195</name>
</gene>
<keyword evidence="3" id="KW-0238">DNA-binding</keyword>
<dbReference type="GO" id="GO:0006313">
    <property type="term" value="P:DNA transposition"/>
    <property type="evidence" value="ECO:0007669"/>
    <property type="project" value="InterPro"/>
</dbReference>
<dbReference type="InterPro" id="IPR012337">
    <property type="entry name" value="RNaseH-like_sf"/>
</dbReference>
<evidence type="ECO:0000256" key="2">
    <source>
        <dbReference type="ARBA" id="ARBA00022578"/>
    </source>
</evidence>
<keyword evidence="4" id="KW-0233">DNA recombination</keyword>
<feature type="compositionally biased region" description="Basic and acidic residues" evidence="5">
    <location>
        <begin position="412"/>
        <end position="421"/>
    </location>
</feature>
<dbReference type="OrthoDB" id="368860at2"/>
<evidence type="ECO:0000256" key="4">
    <source>
        <dbReference type="ARBA" id="ARBA00023172"/>
    </source>
</evidence>
<evidence type="ECO:0000313" key="8">
    <source>
        <dbReference type="Proteomes" id="UP000270468"/>
    </source>
</evidence>
<dbReference type="AlphaFoldDB" id="A0A3P5X1R8"/>
<evidence type="ECO:0000259" key="6">
    <source>
        <dbReference type="Pfam" id="PF01609"/>
    </source>
</evidence>
<dbReference type="SUPFAM" id="SSF53098">
    <property type="entry name" value="Ribonuclease H-like"/>
    <property type="match status" value="1"/>
</dbReference>
<feature type="region of interest" description="Disordered" evidence="5">
    <location>
        <begin position="402"/>
        <end position="421"/>
    </location>
</feature>
<comment type="similarity">
    <text evidence="1">Belongs to the transposase 11 family.</text>
</comment>
<keyword evidence="8" id="KW-1185">Reference proteome</keyword>
<accession>A0A3P5X1R8</accession>
<dbReference type="Gene3D" id="3.90.350.10">
    <property type="entry name" value="Transposase Inhibitor Protein From Tn5, Chain A, domain 1"/>
    <property type="match status" value="1"/>
</dbReference>
<evidence type="ECO:0000256" key="5">
    <source>
        <dbReference type="SAM" id="MobiDB-lite"/>
    </source>
</evidence>
<dbReference type="NCBIfam" id="NF033592">
    <property type="entry name" value="transpos_IS4_1"/>
    <property type="match status" value="1"/>
</dbReference>
<name>A0A3P5X1R8_9BACL</name>
<evidence type="ECO:0000313" key="7">
    <source>
        <dbReference type="EMBL" id="VDC25161.1"/>
    </source>
</evidence>
<dbReference type="Pfam" id="PF01609">
    <property type="entry name" value="DDE_Tnp_1"/>
    <property type="match status" value="1"/>
</dbReference>
<keyword evidence="2" id="KW-0815">Transposition</keyword>
<feature type="domain" description="Transposase IS4-like" evidence="6">
    <location>
        <begin position="120"/>
        <end position="322"/>
    </location>
</feature>
<dbReference type="Proteomes" id="UP000270468">
    <property type="component" value="Unassembled WGS sequence"/>
</dbReference>
<sequence length="421" mass="48798">MKSVNQNLVFRQFLSNLPTNILACPLMNYDARKLTDLAIVKIFIMASLCKWDSLRKIETGIRSKKAFLKEIEAESFSYAQLSRRLIGLNTADVADLLGRLAQHYWSLKGNAKGLNANVGPIRIIDGTYIKLPNNALNWTAISKDSCGIKLHVRIVVASANSVFPEKMIPSTGNVADSDAVNHIIDADGALYIMDRGYANKTKMGGWMERNVKFLVRARKNFRMETLRSFEPTLPNVQKNELVSILTREEPVRYIEFTDDKGITFHLLTNQVDLSEEKILEAYKNRWYIELFFKWLKQHVKVNHIFSHSPIGIWNQMFIALITFALTEIMRLIHQPTKKIWTFLSTVQEYLFLSIKTLLKFFNRKLRKSKGRQKVPITEPKVMQYGEDFAIVSPITRKHFIDKEKEKKRKEKEKKVQIEQKQ</sequence>
<dbReference type="EMBL" id="UXAV01000031">
    <property type="protein sequence ID" value="VDC25161.1"/>
    <property type="molecule type" value="Genomic_DNA"/>
</dbReference>
<reference evidence="7 8" key="1">
    <citation type="submission" date="2018-11" db="EMBL/GenBank/DDBJ databases">
        <authorList>
            <person name="Criscuolo A."/>
        </authorList>
    </citation>
    <scope>NUCLEOTIDE SEQUENCE [LARGE SCALE GENOMIC DNA]</scope>
    <source>
        <strain evidence="7">ATB-66</strain>
    </source>
</reference>
<proteinExistence type="inferred from homology"/>